<dbReference type="InterPro" id="IPR029063">
    <property type="entry name" value="SAM-dependent_MTases_sf"/>
</dbReference>
<organism evidence="2 3">
    <name type="scientific">Candidatus Curtissbacteria bacterium RIFOXYA1_FULL_41_14</name>
    <dbReference type="NCBI Taxonomy" id="1797737"/>
    <lineage>
        <taxon>Bacteria</taxon>
        <taxon>Candidatus Curtissiibacteriota</taxon>
    </lineage>
</organism>
<evidence type="ECO:0000313" key="3">
    <source>
        <dbReference type="Proteomes" id="UP000176751"/>
    </source>
</evidence>
<dbReference type="SUPFAM" id="SSF53335">
    <property type="entry name" value="S-adenosyl-L-methionine-dependent methyltransferases"/>
    <property type="match status" value="1"/>
</dbReference>
<dbReference type="InterPro" id="IPR006342">
    <property type="entry name" value="FkbM_mtfrase"/>
</dbReference>
<protein>
    <recommendedName>
        <fullName evidence="1">Methyltransferase FkbM domain-containing protein</fullName>
    </recommendedName>
</protein>
<dbReference type="EMBL" id="MFCA01000004">
    <property type="protein sequence ID" value="OGE03116.1"/>
    <property type="molecule type" value="Genomic_DNA"/>
</dbReference>
<sequence>MKFFYYLANFCYYVFFIFSANQKIPYSKIELFLNYLKLQFKYLFFVVLLKRKILKERLFNFQISLLDYSSFICMFEEIFIRRIYYFKAMTKSPLIYDCGSHIGIALIFFKMLYPKSRIFAFEPDKSAFSLLELNVNSNKLSDVLLFRQILSNKEGLVKFYFNPENLSSASKSIISERNSKSIVFERLPSVKLSAYIKGKIDFLKMDIEGAEGLVMSELSKKHKLSFVREAVVEFHHHIDSWKDDFSDFLNIFEKNGFGYQIRSTPKMPFTKKQFQDILIYAYKK</sequence>
<proteinExistence type="predicted"/>
<dbReference type="AlphaFoldDB" id="A0A1F5HGC1"/>
<dbReference type="NCBIfam" id="TIGR01444">
    <property type="entry name" value="fkbM_fam"/>
    <property type="match status" value="1"/>
</dbReference>
<reference evidence="2 3" key="1">
    <citation type="journal article" date="2016" name="Nat. Commun.">
        <title>Thousands of microbial genomes shed light on interconnected biogeochemical processes in an aquifer system.</title>
        <authorList>
            <person name="Anantharaman K."/>
            <person name="Brown C.T."/>
            <person name="Hug L.A."/>
            <person name="Sharon I."/>
            <person name="Castelle C.J."/>
            <person name="Probst A.J."/>
            <person name="Thomas B.C."/>
            <person name="Singh A."/>
            <person name="Wilkins M.J."/>
            <person name="Karaoz U."/>
            <person name="Brodie E.L."/>
            <person name="Williams K.H."/>
            <person name="Hubbard S.S."/>
            <person name="Banfield J.F."/>
        </authorList>
    </citation>
    <scope>NUCLEOTIDE SEQUENCE [LARGE SCALE GENOMIC DNA]</scope>
</reference>
<dbReference type="PANTHER" id="PTHR34203:SF15">
    <property type="entry name" value="SLL1173 PROTEIN"/>
    <property type="match status" value="1"/>
</dbReference>
<dbReference type="Pfam" id="PF05050">
    <property type="entry name" value="Methyltransf_21"/>
    <property type="match status" value="1"/>
</dbReference>
<accession>A0A1F5HGC1</accession>
<gene>
    <name evidence="2" type="ORF">A2196_04035</name>
</gene>
<dbReference type="Proteomes" id="UP000176751">
    <property type="component" value="Unassembled WGS sequence"/>
</dbReference>
<dbReference type="Gene3D" id="3.40.50.150">
    <property type="entry name" value="Vaccinia Virus protein VP39"/>
    <property type="match status" value="1"/>
</dbReference>
<dbReference type="STRING" id="1797737.A2196_04035"/>
<comment type="caution">
    <text evidence="2">The sequence shown here is derived from an EMBL/GenBank/DDBJ whole genome shotgun (WGS) entry which is preliminary data.</text>
</comment>
<dbReference type="InterPro" id="IPR052514">
    <property type="entry name" value="SAM-dependent_MTase"/>
</dbReference>
<name>A0A1F5HGC1_9BACT</name>
<evidence type="ECO:0000259" key="1">
    <source>
        <dbReference type="Pfam" id="PF05050"/>
    </source>
</evidence>
<evidence type="ECO:0000313" key="2">
    <source>
        <dbReference type="EMBL" id="OGE03116.1"/>
    </source>
</evidence>
<feature type="domain" description="Methyltransferase FkbM" evidence="1">
    <location>
        <begin position="97"/>
        <end position="257"/>
    </location>
</feature>
<dbReference type="PANTHER" id="PTHR34203">
    <property type="entry name" value="METHYLTRANSFERASE, FKBM FAMILY PROTEIN"/>
    <property type="match status" value="1"/>
</dbReference>